<evidence type="ECO:0000313" key="2">
    <source>
        <dbReference type="Proteomes" id="UP000012128"/>
    </source>
</evidence>
<protein>
    <submittedName>
        <fullName evidence="1">Uncharacterized protein</fullName>
    </submittedName>
</protein>
<name>M6G927_LEPIR</name>
<proteinExistence type="predicted"/>
<organism evidence="1 2">
    <name type="scientific">Leptospira interrogans str. 2006001854</name>
    <dbReference type="NCBI Taxonomy" id="1001590"/>
    <lineage>
        <taxon>Bacteria</taxon>
        <taxon>Pseudomonadati</taxon>
        <taxon>Spirochaetota</taxon>
        <taxon>Spirochaetia</taxon>
        <taxon>Leptospirales</taxon>
        <taxon>Leptospiraceae</taxon>
        <taxon>Leptospira</taxon>
    </lineage>
</organism>
<gene>
    <name evidence="1" type="ORF">LEP1GSC037_0454</name>
</gene>
<evidence type="ECO:0000313" key="1">
    <source>
        <dbReference type="EMBL" id="EMM81453.1"/>
    </source>
</evidence>
<dbReference type="Proteomes" id="UP000012128">
    <property type="component" value="Unassembled WGS sequence"/>
</dbReference>
<sequence length="224" mass="25490">MESGKFNINAKDKDGYTPEVKASLRGNQLIIKLLKIASGKDSPDSKVKYDNAEKKILDFKDYVGDYAAVFLLKKGATLPDEKGSLEYFKTVIIMEKESRMTYLYGRKYFEDYAKSVDLLSKIEQKYSDVSVGAKESDKVSEQPEYQKNLGKIWDRNEFHSAYTDQSRAEIKNSLGTPLKIYGSGRFWDYSIRIKDPESGKVFKSVSIEFSAETGGKVVKIQYLN</sequence>
<dbReference type="AlphaFoldDB" id="M6G927"/>
<comment type="caution">
    <text evidence="1">The sequence shown here is derived from an EMBL/GenBank/DDBJ whole genome shotgun (WGS) entry which is preliminary data.</text>
</comment>
<accession>M6G927</accession>
<reference evidence="1 2" key="1">
    <citation type="submission" date="2013-01" db="EMBL/GenBank/DDBJ databases">
        <authorList>
            <person name="Harkins D.M."/>
            <person name="Durkin A.S."/>
            <person name="Brinkac L.M."/>
            <person name="Haft D.H."/>
            <person name="Selengut J.D."/>
            <person name="Sanka R."/>
            <person name="DePew J."/>
            <person name="Purushe J."/>
            <person name="Hospenthal D.R."/>
            <person name="Murray C.K."/>
            <person name="Pimentel G."/>
            <person name="Wasfy M."/>
            <person name="Parker T."/>
            <person name="Miller R.S."/>
            <person name="Vinetz J.M."/>
            <person name="Sutton G.G."/>
            <person name="Nierman W.C."/>
            <person name="Fouts D.E."/>
        </authorList>
    </citation>
    <scope>NUCLEOTIDE SEQUENCE [LARGE SCALE GENOMIC DNA]</scope>
    <source>
        <strain evidence="1 2">2006001854</strain>
    </source>
</reference>
<dbReference type="EMBL" id="AFLW02000134">
    <property type="protein sequence ID" value="EMM81453.1"/>
    <property type="molecule type" value="Genomic_DNA"/>
</dbReference>